<sequence>MDRITELSGKIEELVESYFHEPELRRLAKEFIAYKATESGVFGKLASLHCEMFGGSARQAEYAAAAAETMILALDIYDDLQDLDNDAVPWSQVPAALSLNVAIALQALSIEAVCRGAEGDDGRAMLAMRLLNHGILKAVNGQHTDLRNEWATEEECLQMIADKSGALVAAVCLAGTALATGKYNESVAAYGQALGVAAQLRNDIAGVERWDKRNDLLYRKRTLPLFYVLEEPGEKADMLRAYYDGALSRDDVLLHKQELMEFVQECGCIEYAQVHARIKEYEIEKVLAQMELEEHWKEQIRQYM</sequence>
<evidence type="ECO:0000313" key="3">
    <source>
        <dbReference type="Proteomes" id="UP000640274"/>
    </source>
</evidence>
<dbReference type="GO" id="GO:0008299">
    <property type="term" value="P:isoprenoid biosynthetic process"/>
    <property type="evidence" value="ECO:0007669"/>
    <property type="project" value="InterPro"/>
</dbReference>
<dbReference type="SUPFAM" id="SSF48576">
    <property type="entry name" value="Terpenoid synthases"/>
    <property type="match status" value="1"/>
</dbReference>
<dbReference type="InterPro" id="IPR008949">
    <property type="entry name" value="Isoprenoid_synthase_dom_sf"/>
</dbReference>
<evidence type="ECO:0000313" key="2">
    <source>
        <dbReference type="EMBL" id="MBJ6361123.1"/>
    </source>
</evidence>
<comment type="caution">
    <text evidence="2">The sequence shown here is derived from an EMBL/GenBank/DDBJ whole genome shotgun (WGS) entry which is preliminary data.</text>
</comment>
<dbReference type="InterPro" id="IPR000092">
    <property type="entry name" value="Polyprenyl_synt"/>
</dbReference>
<dbReference type="EMBL" id="JAELUP010000020">
    <property type="protein sequence ID" value="MBJ6361123.1"/>
    <property type="molecule type" value="Genomic_DNA"/>
</dbReference>
<comment type="similarity">
    <text evidence="1">Belongs to the FPP/GGPP synthase family.</text>
</comment>
<accession>A0A934J6C0</accession>
<proteinExistence type="inferred from homology"/>
<name>A0A934J6C0_9BACL</name>
<dbReference type="SFLD" id="SFLDS00005">
    <property type="entry name" value="Isoprenoid_Synthase_Type_I"/>
    <property type="match status" value="1"/>
</dbReference>
<reference evidence="2" key="1">
    <citation type="submission" date="2020-12" db="EMBL/GenBank/DDBJ databases">
        <authorList>
            <person name="Huq M.A."/>
        </authorList>
    </citation>
    <scope>NUCLEOTIDE SEQUENCE</scope>
    <source>
        <strain evidence="2">MAHUQ-46</strain>
    </source>
</reference>
<protein>
    <submittedName>
        <fullName evidence="2">Polyprenyl synthetase family protein</fullName>
    </submittedName>
</protein>
<organism evidence="2 3">
    <name type="scientific">Paenibacillus roseus</name>
    <dbReference type="NCBI Taxonomy" id="2798579"/>
    <lineage>
        <taxon>Bacteria</taxon>
        <taxon>Bacillati</taxon>
        <taxon>Bacillota</taxon>
        <taxon>Bacilli</taxon>
        <taxon>Bacillales</taxon>
        <taxon>Paenibacillaceae</taxon>
        <taxon>Paenibacillus</taxon>
    </lineage>
</organism>
<dbReference type="AlphaFoldDB" id="A0A934J6C0"/>
<dbReference type="Proteomes" id="UP000640274">
    <property type="component" value="Unassembled WGS sequence"/>
</dbReference>
<evidence type="ECO:0000256" key="1">
    <source>
        <dbReference type="RuleBase" id="RU004466"/>
    </source>
</evidence>
<keyword evidence="3" id="KW-1185">Reference proteome</keyword>
<dbReference type="GO" id="GO:0004659">
    <property type="term" value="F:prenyltransferase activity"/>
    <property type="evidence" value="ECO:0007669"/>
    <property type="project" value="InterPro"/>
</dbReference>
<dbReference type="Gene3D" id="1.10.600.10">
    <property type="entry name" value="Farnesyl Diphosphate Synthase"/>
    <property type="match status" value="1"/>
</dbReference>
<dbReference type="SFLD" id="SFLDG01211">
    <property type="entry name" value="Competence_Regulatory_Protein"/>
    <property type="match status" value="1"/>
</dbReference>
<dbReference type="PANTHER" id="PTHR12001:SF86">
    <property type="entry name" value="GERANYLGERANYL DIPHOSPHATE SYNTHASE"/>
    <property type="match status" value="1"/>
</dbReference>
<gene>
    <name evidence="2" type="ORF">JFN88_07315</name>
</gene>
<dbReference type="PANTHER" id="PTHR12001">
    <property type="entry name" value="GERANYLGERANYL PYROPHOSPHATE SYNTHASE"/>
    <property type="match status" value="1"/>
</dbReference>
<dbReference type="RefSeq" id="WP_199018677.1">
    <property type="nucleotide sequence ID" value="NZ_JAELUP010000020.1"/>
</dbReference>
<dbReference type="Pfam" id="PF00348">
    <property type="entry name" value="polyprenyl_synt"/>
    <property type="match status" value="1"/>
</dbReference>
<keyword evidence="1" id="KW-0808">Transferase</keyword>
<dbReference type="InterPro" id="IPR033965">
    <property type="entry name" value="ComQ"/>
</dbReference>